<dbReference type="Proteomes" id="UP001147733">
    <property type="component" value="Unassembled WGS sequence"/>
</dbReference>
<dbReference type="PANTHER" id="PTHR46072:SF9">
    <property type="entry name" value="ACETAMIDASE"/>
    <property type="match status" value="1"/>
</dbReference>
<keyword evidence="9" id="KW-1185">Reference proteome</keyword>
<gene>
    <name evidence="8" type="ORF">N7469_004431</name>
</gene>
<comment type="similarity">
    <text evidence="2">Belongs to the amidase family.</text>
</comment>
<evidence type="ECO:0000256" key="1">
    <source>
        <dbReference type="ARBA" id="ARBA00001311"/>
    </source>
</evidence>
<dbReference type="EC" id="3.5.1.4" evidence="3"/>
<keyword evidence="4" id="KW-0378">Hydrolase</keyword>
<proteinExistence type="inferred from homology"/>
<dbReference type="InterPro" id="IPR020556">
    <property type="entry name" value="Amidase_CS"/>
</dbReference>
<evidence type="ECO:0000313" key="9">
    <source>
        <dbReference type="Proteomes" id="UP001147733"/>
    </source>
</evidence>
<evidence type="ECO:0000256" key="5">
    <source>
        <dbReference type="PIRSR" id="PIRSR001221-1"/>
    </source>
</evidence>
<feature type="binding site" evidence="6">
    <location>
        <begin position="225"/>
        <end position="228"/>
    </location>
    <ligand>
        <name>substrate</name>
    </ligand>
</feature>
<evidence type="ECO:0000256" key="3">
    <source>
        <dbReference type="ARBA" id="ARBA00012922"/>
    </source>
</evidence>
<feature type="active site" description="Acyl-ester intermediate" evidence="5">
    <location>
        <position position="228"/>
    </location>
</feature>
<dbReference type="GO" id="GO:0004040">
    <property type="term" value="F:amidase activity"/>
    <property type="evidence" value="ECO:0007669"/>
    <property type="project" value="UniProtKB-EC"/>
</dbReference>
<protein>
    <recommendedName>
        <fullName evidence="3">amidase</fullName>
        <ecNumber evidence="3">3.5.1.4</ecNumber>
    </recommendedName>
</protein>
<feature type="active site" description="Charge relay system" evidence="5">
    <location>
        <position position="204"/>
    </location>
</feature>
<dbReference type="EMBL" id="JAPQKT010000003">
    <property type="protein sequence ID" value="KAJ5235263.1"/>
    <property type="molecule type" value="Genomic_DNA"/>
</dbReference>
<evidence type="ECO:0000256" key="6">
    <source>
        <dbReference type="PIRSR" id="PIRSR001221-2"/>
    </source>
</evidence>
<evidence type="ECO:0000256" key="2">
    <source>
        <dbReference type="ARBA" id="ARBA00009199"/>
    </source>
</evidence>
<dbReference type="SUPFAM" id="SSF75304">
    <property type="entry name" value="Amidase signature (AS) enzymes"/>
    <property type="match status" value="1"/>
</dbReference>
<dbReference type="PANTHER" id="PTHR46072">
    <property type="entry name" value="AMIDASE-RELATED-RELATED"/>
    <property type="match status" value="1"/>
</dbReference>
<dbReference type="Gene3D" id="3.90.1300.10">
    <property type="entry name" value="Amidase signature (AS) domain"/>
    <property type="match status" value="1"/>
</dbReference>
<evidence type="ECO:0000256" key="4">
    <source>
        <dbReference type="ARBA" id="ARBA00022801"/>
    </source>
</evidence>
<feature type="domain" description="Amidase" evidence="7">
    <location>
        <begin position="73"/>
        <end position="531"/>
    </location>
</feature>
<accession>A0A9W9P4F5</accession>
<feature type="active site" description="Charge relay system" evidence="5">
    <location>
        <position position="129"/>
    </location>
</feature>
<evidence type="ECO:0000259" key="7">
    <source>
        <dbReference type="Pfam" id="PF01425"/>
    </source>
</evidence>
<dbReference type="OrthoDB" id="6428749at2759"/>
<feature type="binding site" evidence="6">
    <location>
        <position position="204"/>
    </location>
    <ligand>
        <name>substrate</name>
    </ligand>
</feature>
<dbReference type="Pfam" id="PF01425">
    <property type="entry name" value="Amidase"/>
    <property type="match status" value="1"/>
</dbReference>
<dbReference type="AlphaFoldDB" id="A0A9W9P4F5"/>
<reference evidence="8" key="1">
    <citation type="submission" date="2022-11" db="EMBL/GenBank/DDBJ databases">
        <authorList>
            <person name="Petersen C."/>
        </authorList>
    </citation>
    <scope>NUCLEOTIDE SEQUENCE</scope>
    <source>
        <strain evidence="8">IBT 23319</strain>
    </source>
</reference>
<comment type="caution">
    <text evidence="8">The sequence shown here is derived from an EMBL/GenBank/DDBJ whole genome shotgun (WGS) entry which is preliminary data.</text>
</comment>
<feature type="binding site" evidence="6">
    <location>
        <position position="178"/>
    </location>
    <ligand>
        <name>substrate</name>
    </ligand>
</feature>
<reference evidence="8" key="2">
    <citation type="journal article" date="2023" name="IMA Fungus">
        <title>Comparative genomic study of the Penicillium genus elucidates a diverse pangenome and 15 lateral gene transfer events.</title>
        <authorList>
            <person name="Petersen C."/>
            <person name="Sorensen T."/>
            <person name="Nielsen M.R."/>
            <person name="Sondergaard T.E."/>
            <person name="Sorensen J.L."/>
            <person name="Fitzpatrick D.A."/>
            <person name="Frisvad J.C."/>
            <person name="Nielsen K.L."/>
        </authorList>
    </citation>
    <scope>NUCLEOTIDE SEQUENCE</scope>
    <source>
        <strain evidence="8">IBT 23319</strain>
    </source>
</reference>
<dbReference type="RefSeq" id="XP_056502763.1">
    <property type="nucleotide sequence ID" value="XM_056643351.1"/>
</dbReference>
<name>A0A9W9P4F5_PENCI</name>
<comment type="catalytic activity">
    <reaction evidence="1">
        <text>a monocarboxylic acid amide + H2O = a monocarboxylate + NH4(+)</text>
        <dbReference type="Rhea" id="RHEA:12020"/>
        <dbReference type="ChEBI" id="CHEBI:15377"/>
        <dbReference type="ChEBI" id="CHEBI:28938"/>
        <dbReference type="ChEBI" id="CHEBI:35757"/>
        <dbReference type="ChEBI" id="CHEBI:83628"/>
        <dbReference type="EC" id="3.5.1.4"/>
    </reaction>
</comment>
<evidence type="ECO:0000313" key="8">
    <source>
        <dbReference type="EMBL" id="KAJ5235263.1"/>
    </source>
</evidence>
<dbReference type="PROSITE" id="PS00571">
    <property type="entry name" value="AMIDASES"/>
    <property type="match status" value="1"/>
</dbReference>
<dbReference type="GeneID" id="81382518"/>
<organism evidence="8 9">
    <name type="scientific">Penicillium citrinum</name>
    <dbReference type="NCBI Taxonomy" id="5077"/>
    <lineage>
        <taxon>Eukaryota</taxon>
        <taxon>Fungi</taxon>
        <taxon>Dikarya</taxon>
        <taxon>Ascomycota</taxon>
        <taxon>Pezizomycotina</taxon>
        <taxon>Eurotiomycetes</taxon>
        <taxon>Eurotiomycetidae</taxon>
        <taxon>Eurotiales</taxon>
        <taxon>Aspergillaceae</taxon>
        <taxon>Penicillium</taxon>
    </lineage>
</organism>
<dbReference type="PIRSF" id="PIRSF001221">
    <property type="entry name" value="Amidase_fungi"/>
    <property type="match status" value="1"/>
</dbReference>
<sequence length="563" mass="62033">MASTWEEKAAEKRARINDSIPQKWRIQKLPSDDSVLDFPAKSGILSSEELSITQSSATDLVKKLANGELKSVDVTVAFCKRAALAHQLLNCCLEFFPELAIAQAKELDAYFEVHKKPVGPLHGLPISLKDQLRVKGLETSMGYVAWLGKYDTTESTLVTLLRRAGAVFYTKTSVPQTLMVCETVNNIIGRTINPRNKNWSCGGSSGGEGAMIGFRGGLIGVGTDIGGSIRVPSAFNFLYGIRPSHGRLPYAKMANSMEGQETVHSVVGPMAHSAADLKLFLTSVLREEPWKYDPKVVPLPWRESEEDDIKSKLSGGLTLGYYSCDGVVLPHPPITRGIEMVVSTLKKHGHHVLPWLPYKHDFGHDLIGDIYASDGSTDVLNSINASGEPAIPNIKDLLNPDKGKIDMNQLWDVHLKKWNYQSEYLDKWREFEETHGKEMDAIIAPITATAAIRHNQFRYYGYASVINLLDFTSVVVPVTFADKSVDVKRSDHRQLNDLDATVQAEYDAEAYHGAPVAVQVIGRRLSEERTLAIAEEIGRLLGNAETLSVGDDGAVLTAEHEPK</sequence>
<dbReference type="InterPro" id="IPR023631">
    <property type="entry name" value="Amidase_dom"/>
</dbReference>
<dbReference type="InterPro" id="IPR036928">
    <property type="entry name" value="AS_sf"/>
</dbReference>